<sequence length="185" mass="19953">MKHNSIIKLSALAVVALGLFSCSPGNDSDNNDNIDWDWLTLNENYYANAALETDSDGNLFYEKIVPEWNEGASILMHFYNDRSLTAGNLQPYLTSTVSAKYELSLADGTAVENSYANTDSVLTTKVSGLVEGWAIALTNMHVGDSVKVVIPAAQGYGAYSSGAVPAYSTLIFNIKLVDVPAYEVP</sequence>
<comment type="caution">
    <text evidence="6">The sequence shown here is derived from an EMBL/GenBank/DDBJ whole genome shotgun (WGS) entry which is preliminary data.</text>
</comment>
<accession>A0A4Q0UAT2</accession>
<dbReference type="PROSITE" id="PS50059">
    <property type="entry name" value="FKBP_PPIASE"/>
    <property type="match status" value="1"/>
</dbReference>
<evidence type="ECO:0000256" key="3">
    <source>
        <dbReference type="ARBA" id="ARBA00023235"/>
    </source>
</evidence>
<evidence type="ECO:0000256" key="5">
    <source>
        <dbReference type="RuleBase" id="RU003915"/>
    </source>
</evidence>
<dbReference type="Pfam" id="PF00254">
    <property type="entry name" value="FKBP_C"/>
    <property type="match status" value="1"/>
</dbReference>
<dbReference type="InterPro" id="IPR046357">
    <property type="entry name" value="PPIase_dom_sf"/>
</dbReference>
<dbReference type="InterPro" id="IPR001179">
    <property type="entry name" value="PPIase_FKBP_dom"/>
</dbReference>
<dbReference type="GO" id="GO:0003755">
    <property type="term" value="F:peptidyl-prolyl cis-trans isomerase activity"/>
    <property type="evidence" value="ECO:0007669"/>
    <property type="project" value="UniProtKB-UniRule"/>
</dbReference>
<protein>
    <recommendedName>
        <fullName evidence="5">Peptidyl-prolyl cis-trans isomerase</fullName>
        <ecNumber evidence="5">5.2.1.8</ecNumber>
    </recommendedName>
</protein>
<reference evidence="6" key="2">
    <citation type="submission" date="2021-09" db="EMBL/GenBank/DDBJ databases">
        <authorList>
            <person name="Gilroy R."/>
        </authorList>
    </citation>
    <scope>NUCLEOTIDE SEQUENCE</scope>
    <source>
        <strain evidence="6">4100</strain>
    </source>
</reference>
<evidence type="ECO:0000313" key="7">
    <source>
        <dbReference type="Proteomes" id="UP000711407"/>
    </source>
</evidence>
<dbReference type="Proteomes" id="UP000711407">
    <property type="component" value="Unassembled WGS sequence"/>
</dbReference>
<dbReference type="SUPFAM" id="SSF54534">
    <property type="entry name" value="FKBP-like"/>
    <property type="match status" value="1"/>
</dbReference>
<dbReference type="PANTHER" id="PTHR45779">
    <property type="entry name" value="PEPTIDYLPROLYL ISOMERASE"/>
    <property type="match status" value="1"/>
</dbReference>
<gene>
    <name evidence="6" type="ORF">K8V47_08545</name>
</gene>
<dbReference type="EC" id="5.2.1.8" evidence="5"/>
<dbReference type="PANTHER" id="PTHR45779:SF7">
    <property type="entry name" value="PEPTIDYLPROLYL ISOMERASE"/>
    <property type="match status" value="1"/>
</dbReference>
<organism evidence="6 7">
    <name type="scientific">Candidatus Amulumruptor caecigallinarius</name>
    <dbReference type="NCBI Taxonomy" id="2109911"/>
    <lineage>
        <taxon>Bacteria</taxon>
        <taxon>Pseudomonadati</taxon>
        <taxon>Bacteroidota</taxon>
        <taxon>Bacteroidia</taxon>
        <taxon>Bacteroidales</taxon>
        <taxon>Muribaculaceae</taxon>
        <taxon>Candidatus Amulumruptor</taxon>
    </lineage>
</organism>
<evidence type="ECO:0000256" key="4">
    <source>
        <dbReference type="PROSITE-ProRule" id="PRU00277"/>
    </source>
</evidence>
<dbReference type="AlphaFoldDB" id="A0A4Q0UAT2"/>
<evidence type="ECO:0000256" key="2">
    <source>
        <dbReference type="ARBA" id="ARBA00023110"/>
    </source>
</evidence>
<evidence type="ECO:0000256" key="1">
    <source>
        <dbReference type="ARBA" id="ARBA00000971"/>
    </source>
</evidence>
<keyword evidence="3 4" id="KW-0413">Isomerase</keyword>
<dbReference type="EMBL" id="DYXT01000045">
    <property type="protein sequence ID" value="HJE39787.1"/>
    <property type="molecule type" value="Genomic_DNA"/>
</dbReference>
<name>A0A4Q0UAT2_9BACT</name>
<dbReference type="InterPro" id="IPR044609">
    <property type="entry name" value="FKBP2/11"/>
</dbReference>
<reference evidence="6" key="1">
    <citation type="journal article" date="2021" name="PeerJ">
        <title>Extensive microbial diversity within the chicken gut microbiome revealed by metagenomics and culture.</title>
        <authorList>
            <person name="Gilroy R."/>
            <person name="Ravi A."/>
            <person name="Getino M."/>
            <person name="Pursley I."/>
            <person name="Horton D.L."/>
            <person name="Alikhan N.F."/>
            <person name="Baker D."/>
            <person name="Gharbi K."/>
            <person name="Hall N."/>
            <person name="Watson M."/>
            <person name="Adriaenssens E.M."/>
            <person name="Foster-Nyarko E."/>
            <person name="Jarju S."/>
            <person name="Secka A."/>
            <person name="Antonio M."/>
            <person name="Oren A."/>
            <person name="Chaudhuri R.R."/>
            <person name="La Ragione R."/>
            <person name="Hildebrand F."/>
            <person name="Pallen M.J."/>
        </authorList>
    </citation>
    <scope>NUCLEOTIDE SEQUENCE</scope>
    <source>
        <strain evidence="6">4100</strain>
    </source>
</reference>
<proteinExistence type="inferred from homology"/>
<comment type="similarity">
    <text evidence="5">Belongs to the FKBP-type PPIase family.</text>
</comment>
<keyword evidence="2 4" id="KW-0697">Rotamase</keyword>
<dbReference type="Gene3D" id="3.10.50.40">
    <property type="match status" value="1"/>
</dbReference>
<dbReference type="PROSITE" id="PS51257">
    <property type="entry name" value="PROKAR_LIPOPROTEIN"/>
    <property type="match status" value="1"/>
</dbReference>
<evidence type="ECO:0000313" key="6">
    <source>
        <dbReference type="EMBL" id="HJE39787.1"/>
    </source>
</evidence>
<comment type="catalytic activity">
    <reaction evidence="1 4 5">
        <text>[protein]-peptidylproline (omega=180) = [protein]-peptidylproline (omega=0)</text>
        <dbReference type="Rhea" id="RHEA:16237"/>
        <dbReference type="Rhea" id="RHEA-COMP:10747"/>
        <dbReference type="Rhea" id="RHEA-COMP:10748"/>
        <dbReference type="ChEBI" id="CHEBI:83833"/>
        <dbReference type="ChEBI" id="CHEBI:83834"/>
        <dbReference type="EC" id="5.2.1.8"/>
    </reaction>
</comment>